<evidence type="ECO:0000313" key="4">
    <source>
        <dbReference type="Proteomes" id="UP000002620"/>
    </source>
</evidence>
<dbReference type="KEGG" id="adg:Adeg_0757"/>
<dbReference type="STRING" id="429009.Adeg_0757"/>
<dbReference type="OrthoDB" id="1740654at2"/>
<dbReference type="AlphaFoldDB" id="C9RCC5"/>
<gene>
    <name evidence="3" type="ordered locus">Adeg_0757</name>
</gene>
<proteinExistence type="predicted"/>
<dbReference type="RefSeq" id="WP_015738780.1">
    <property type="nucleotide sequence ID" value="NC_013385.1"/>
</dbReference>
<keyword evidence="4" id="KW-1185">Reference proteome</keyword>
<keyword evidence="1" id="KW-0732">Signal</keyword>
<dbReference type="EMBL" id="CP001785">
    <property type="protein sequence ID" value="ACX51902.1"/>
    <property type="molecule type" value="Genomic_DNA"/>
</dbReference>
<dbReference type="HOGENOM" id="CLU_808078_0_0_9"/>
<dbReference type="InterPro" id="IPR036582">
    <property type="entry name" value="Mao_N_sf"/>
</dbReference>
<dbReference type="Pfam" id="PF07833">
    <property type="entry name" value="Cu_amine_oxidN1"/>
    <property type="match status" value="1"/>
</dbReference>
<evidence type="ECO:0000313" key="3">
    <source>
        <dbReference type="EMBL" id="ACX51902.1"/>
    </source>
</evidence>
<name>C9RCC5_AMMDK</name>
<reference evidence="3 4" key="1">
    <citation type="submission" date="2009-10" db="EMBL/GenBank/DDBJ databases">
        <title>Complete sequence of chromosome of Ammonifex degensii KC4.</title>
        <authorList>
            <consortium name="US DOE Joint Genome Institute"/>
            <person name="Kerfeld C."/>
            <person name="Goodner B."/>
            <person name="Huber H."/>
            <person name="Stetter K."/>
            <person name="Lucas S."/>
            <person name="Copeland A."/>
            <person name="Lapidus A."/>
            <person name="Glavina del Rio T."/>
            <person name="Dalin E."/>
            <person name="Tice H."/>
            <person name="Bruce D."/>
            <person name="Goodwin L."/>
            <person name="Pitluck S."/>
            <person name="Saunders E."/>
            <person name="Brettin T."/>
            <person name="Detter J.C."/>
            <person name="Han C."/>
            <person name="Larimer F."/>
            <person name="Land M."/>
            <person name="Hauser L."/>
            <person name="Kyrpides N."/>
            <person name="Ovchinnikova G."/>
            <person name="Richardson P."/>
        </authorList>
    </citation>
    <scope>NUCLEOTIDE SEQUENCE [LARGE SCALE GENOMIC DNA]</scope>
    <source>
        <strain evidence="4">DSM 10501 / KC4</strain>
    </source>
</reference>
<dbReference type="Proteomes" id="UP000002620">
    <property type="component" value="Chromosome"/>
</dbReference>
<protein>
    <submittedName>
        <fullName evidence="3">Copper amine oxidase domain protein</fullName>
    </submittedName>
</protein>
<dbReference type="Gene3D" id="3.30.457.10">
    <property type="entry name" value="Copper amine oxidase-like, N-terminal domain"/>
    <property type="match status" value="1"/>
</dbReference>
<evidence type="ECO:0000256" key="1">
    <source>
        <dbReference type="SAM" id="SignalP"/>
    </source>
</evidence>
<organism evidence="3 4">
    <name type="scientific">Ammonifex degensii (strain DSM 10501 / KC4)</name>
    <dbReference type="NCBI Taxonomy" id="429009"/>
    <lineage>
        <taxon>Bacteria</taxon>
        <taxon>Bacillati</taxon>
        <taxon>Bacillota</taxon>
        <taxon>Clostridia</taxon>
        <taxon>Thermoanaerobacterales</taxon>
        <taxon>Thermoanaerobacteraceae</taxon>
        <taxon>Ammonifex</taxon>
    </lineage>
</organism>
<evidence type="ECO:0000259" key="2">
    <source>
        <dbReference type="Pfam" id="PF07833"/>
    </source>
</evidence>
<feature type="domain" description="Copper amine oxidase-like N-terminal" evidence="2">
    <location>
        <begin position="77"/>
        <end position="185"/>
    </location>
</feature>
<feature type="signal peptide" evidence="1">
    <location>
        <begin position="1"/>
        <end position="23"/>
    </location>
</feature>
<dbReference type="InterPro" id="IPR012854">
    <property type="entry name" value="Cu_amine_oxidase-like_N"/>
</dbReference>
<feature type="chain" id="PRO_5003001473" evidence="1">
    <location>
        <begin position="24"/>
        <end position="343"/>
    </location>
</feature>
<sequence length="343" mass="37329">MKKFKVLSLAVLVVFLLAGSVFGAVKCLAQEEKVVTDQGWVVFRLGDPRVFVKGPNADKFAPEVPRRPADGAPDVTVLKIDVAPYTNKDGRTMVPFRFLANALGVDNRCIHWDGALRQVTLDDPAFPTVQMIVGERVIATGGREIPIDTAPELVSPPGRTTLPARFVAQALGYNVEWDEKTNTVYCWKGQRPKEQVRDEILKLLGGELAWRSIGVSTANKVLAPPGGHIVPGNGAYSVNGVMVIDESDGVVCILTTVGIQPKATLPDGTTWEQQMATLRQVLERNFGPGEFTEKLMYMAEQKDSQYKNYPPLQVLTAPDGRQVMVDDDGGGIFIAVKPPGVGF</sequence>
<dbReference type="SUPFAM" id="SSF55383">
    <property type="entry name" value="Copper amine oxidase, domain N"/>
    <property type="match status" value="1"/>
</dbReference>
<dbReference type="eggNOG" id="COG1657">
    <property type="taxonomic scope" value="Bacteria"/>
</dbReference>
<accession>C9RCC5</accession>